<feature type="transmembrane region" description="Helical" evidence="1">
    <location>
        <begin position="176"/>
        <end position="197"/>
    </location>
</feature>
<evidence type="ECO:0000256" key="1">
    <source>
        <dbReference type="SAM" id="Phobius"/>
    </source>
</evidence>
<comment type="caution">
    <text evidence="2">The sequence shown here is derived from an EMBL/GenBank/DDBJ whole genome shotgun (WGS) entry which is preliminary data.</text>
</comment>
<reference evidence="2 3" key="1">
    <citation type="journal article" date="2019" name="Genome Biol. Evol.">
        <title>Nanopore Sequencing Significantly Improves Genome Assembly of the Protozoan Parasite Trypanosoma cruzi.</title>
        <authorList>
            <person name="Diaz-Viraque F."/>
            <person name="Pita S."/>
            <person name="Greif G."/>
            <person name="de Souza R.C.M."/>
            <person name="Iraola G."/>
            <person name="Robello C."/>
        </authorList>
    </citation>
    <scope>NUCLEOTIDE SEQUENCE [LARGE SCALE GENOMIC DNA]</scope>
    <source>
        <strain evidence="2 3">Berenice</strain>
    </source>
</reference>
<dbReference type="AlphaFoldDB" id="A0A7J6Y441"/>
<gene>
    <name evidence="2" type="ORF">ECC02_006027</name>
</gene>
<keyword evidence="1" id="KW-1133">Transmembrane helix</keyword>
<protein>
    <submittedName>
        <fullName evidence="2">Uncharacterized protein</fullName>
    </submittedName>
</protein>
<feature type="transmembrane region" description="Helical" evidence="1">
    <location>
        <begin position="212"/>
        <end position="232"/>
    </location>
</feature>
<sequence length="254" mass="27433">MVPVSPFAAHIDALALTTATRTYGPLMVKGTLYCPTSALLCVLVPRLRGPVSTEGENVTNGIVFTATTEEIGAAGSGESSWTLDWPLRDCVTRGDFFTVLRRVVNRLPAAGRATGVVETVADPMLEGGRLLFINGTALSRLTVLRVGQMAVNLLIRKGPRSFSSGISFRLRDIRRGVVAVSLSRVAVGLCTLLFPSLDNGVDIAREGASNIFLFYSFSLGWCLFLASAGFAHQSRTQTNTRKFHLLWPPFRSLG</sequence>
<dbReference type="EMBL" id="JABDHM010000043">
    <property type="protein sequence ID" value="KAF5221010.1"/>
    <property type="molecule type" value="Genomic_DNA"/>
</dbReference>
<evidence type="ECO:0000313" key="3">
    <source>
        <dbReference type="Proteomes" id="UP000583944"/>
    </source>
</evidence>
<dbReference type="Proteomes" id="UP000583944">
    <property type="component" value="Unassembled WGS sequence"/>
</dbReference>
<proteinExistence type="predicted"/>
<accession>A0A7J6Y441</accession>
<keyword evidence="1" id="KW-0812">Transmembrane</keyword>
<keyword evidence="1" id="KW-0472">Membrane</keyword>
<organism evidence="2 3">
    <name type="scientific">Trypanosoma cruzi</name>
    <dbReference type="NCBI Taxonomy" id="5693"/>
    <lineage>
        <taxon>Eukaryota</taxon>
        <taxon>Discoba</taxon>
        <taxon>Euglenozoa</taxon>
        <taxon>Kinetoplastea</taxon>
        <taxon>Metakinetoplastina</taxon>
        <taxon>Trypanosomatida</taxon>
        <taxon>Trypanosomatidae</taxon>
        <taxon>Trypanosoma</taxon>
        <taxon>Schizotrypanum</taxon>
    </lineage>
</organism>
<name>A0A7J6Y441_TRYCR</name>
<dbReference type="VEuPathDB" id="TriTrypDB:ECC02_006027"/>
<evidence type="ECO:0000313" key="2">
    <source>
        <dbReference type="EMBL" id="KAF5221010.1"/>
    </source>
</evidence>